<reference evidence="2" key="1">
    <citation type="submission" date="2017-05" db="EMBL/GenBank/DDBJ databases">
        <authorList>
            <person name="Imhoff J.F."/>
            <person name="Rahn T."/>
            <person name="Kuenzel S."/>
            <person name="Neulinger S.C."/>
        </authorList>
    </citation>
    <scope>NUCLEOTIDE SEQUENCE</scope>
    <source>
        <strain evidence="2">LMG 28126</strain>
    </source>
</reference>
<dbReference type="Proteomes" id="UP000706333">
    <property type="component" value="Unassembled WGS sequence"/>
</dbReference>
<comment type="caution">
    <text evidence="2">The sequence shown here is derived from an EMBL/GenBank/DDBJ whole genome shotgun (WGS) entry which is preliminary data.</text>
</comment>
<evidence type="ECO:0000313" key="3">
    <source>
        <dbReference type="Proteomes" id="UP000706333"/>
    </source>
</evidence>
<feature type="region of interest" description="Disordered" evidence="1">
    <location>
        <begin position="270"/>
        <end position="291"/>
    </location>
</feature>
<evidence type="ECO:0000256" key="1">
    <source>
        <dbReference type="SAM" id="MobiDB-lite"/>
    </source>
</evidence>
<reference evidence="2" key="2">
    <citation type="journal article" date="2020" name="Microorganisms">
        <title>Osmotic Adaptation and Compatible Solute Biosynthesis of Phototrophic Bacteria as Revealed from Genome Analyses.</title>
        <authorList>
            <person name="Imhoff J.F."/>
            <person name="Rahn T."/>
            <person name="Kunzel S."/>
            <person name="Keller A."/>
            <person name="Neulinger S.C."/>
        </authorList>
    </citation>
    <scope>NUCLEOTIDE SEQUENCE</scope>
    <source>
        <strain evidence="2">LMG 28126</strain>
    </source>
</reference>
<dbReference type="RefSeq" id="WP_201155724.1">
    <property type="nucleotide sequence ID" value="NZ_NHSD01000106.1"/>
</dbReference>
<name>A0A934TIJ1_9RHOB</name>
<dbReference type="EMBL" id="NHSD01000106">
    <property type="protein sequence ID" value="MBK5926166.1"/>
    <property type="molecule type" value="Genomic_DNA"/>
</dbReference>
<proteinExistence type="predicted"/>
<evidence type="ECO:0000313" key="2">
    <source>
        <dbReference type="EMBL" id="MBK5926166.1"/>
    </source>
</evidence>
<dbReference type="AlphaFoldDB" id="A0A934TIJ1"/>
<accession>A0A934TIJ1</accession>
<gene>
    <name evidence="2" type="ORF">CCR87_02165</name>
</gene>
<sequence length="299" mass="30261">MDPAAPSTQAEAGAPDTLCRPEGAYRVVLPDWGGWLRILDGAAGDGDGEDGAQADVDRLLQGWLRRAVRLRPPGAAEFAPLASVAAMPADLADALLAEGARLFDAEARALDLRVTRDGDTVVLRCAAGSGVSALRLRPLSLAERNACLRPHLGLVDGVPSVDAAGYEIALVAASTVLAEGGRALGRAEVAALPVALGEALAREARALSDPDAAAEIEAFLAAGLPHPDIELAGLCLAYGLSPAEAEALPAATARRLGAAAQLVGAAGSAATPAIANRPPDDPGRGALPDTLTRIVVRDG</sequence>
<organism evidence="2 3">
    <name type="scientific">Rhodobaculum claviforme</name>
    <dbReference type="NCBI Taxonomy" id="1549854"/>
    <lineage>
        <taxon>Bacteria</taxon>
        <taxon>Pseudomonadati</taxon>
        <taxon>Pseudomonadota</taxon>
        <taxon>Alphaproteobacteria</taxon>
        <taxon>Rhodobacterales</taxon>
        <taxon>Paracoccaceae</taxon>
        <taxon>Rhodobaculum</taxon>
    </lineage>
</organism>
<protein>
    <submittedName>
        <fullName evidence="2">Uncharacterized protein</fullName>
    </submittedName>
</protein>
<keyword evidence="3" id="KW-1185">Reference proteome</keyword>